<keyword evidence="1" id="KW-1133">Transmembrane helix</keyword>
<dbReference type="EMBL" id="JAAGYR010000001">
    <property type="protein sequence ID" value="NEN74792.1"/>
    <property type="molecule type" value="Genomic_DNA"/>
</dbReference>
<sequence>MEYLVFSILCSVTVSVLLKIARQYQVDIHQAIAFNYLMAISLTYFILKPNFSNTVHLSEQQPWLIFISLGILLPTIFLVMFRAVETAGIIRSDAAQRLSLFIPIIASFTIFAESISPSRLVSLGVAFLALFCLLYKPASHTQHKQQYAALFLIGTWLGYGTIDILFKQLSKAEIAFPIGLIISFGLAAILIFSYLFFKRITFNLRSVIAGLILGLFNFGNILFYIRAHQVFKDNPTLVFTTMNIGVISIGTIVGALVFKEKISTINALGIILAITAVCLLYFWAMKI</sequence>
<comment type="caution">
    <text evidence="2">The sequence shown here is derived from an EMBL/GenBank/DDBJ whole genome shotgun (WGS) entry which is preliminary data.</text>
</comment>
<dbReference type="RefSeq" id="WP_163763609.1">
    <property type="nucleotide sequence ID" value="NZ_JAAGYR010000001.1"/>
</dbReference>
<feature type="transmembrane region" description="Helical" evidence="1">
    <location>
        <begin position="204"/>
        <end position="225"/>
    </location>
</feature>
<feature type="transmembrane region" description="Helical" evidence="1">
    <location>
        <begin position="118"/>
        <end position="135"/>
    </location>
</feature>
<reference evidence="2 3" key="1">
    <citation type="submission" date="2020-02" db="EMBL/GenBank/DDBJ databases">
        <title>Pelistega sp. NLN82 were isolated from wild rodents of the Hainan Island.</title>
        <authorList>
            <person name="Niu N."/>
            <person name="Zhou J."/>
        </authorList>
    </citation>
    <scope>NUCLEOTIDE SEQUENCE [LARGE SCALE GENOMIC DNA]</scope>
    <source>
        <strain evidence="2 3">NLN82</strain>
    </source>
</reference>
<dbReference type="Proteomes" id="UP000477651">
    <property type="component" value="Unassembled WGS sequence"/>
</dbReference>
<dbReference type="SUPFAM" id="SSF103481">
    <property type="entry name" value="Multidrug resistance efflux transporter EmrE"/>
    <property type="match status" value="1"/>
</dbReference>
<proteinExistence type="predicted"/>
<feature type="transmembrane region" description="Helical" evidence="1">
    <location>
        <begin position="94"/>
        <end position="112"/>
    </location>
</feature>
<name>A0A6L9Y364_9BURK</name>
<feature type="transmembrane region" description="Helical" evidence="1">
    <location>
        <begin position="33"/>
        <end position="51"/>
    </location>
</feature>
<evidence type="ECO:0000313" key="3">
    <source>
        <dbReference type="Proteomes" id="UP000477651"/>
    </source>
</evidence>
<feature type="transmembrane region" description="Helical" evidence="1">
    <location>
        <begin position="265"/>
        <end position="284"/>
    </location>
</feature>
<dbReference type="AlphaFoldDB" id="A0A6L9Y364"/>
<dbReference type="InterPro" id="IPR037185">
    <property type="entry name" value="EmrE-like"/>
</dbReference>
<feature type="transmembrane region" description="Helical" evidence="1">
    <location>
        <begin position="178"/>
        <end position="197"/>
    </location>
</feature>
<keyword evidence="1" id="KW-0472">Membrane</keyword>
<organism evidence="2 3">
    <name type="scientific">Pelistega ratti</name>
    <dbReference type="NCBI Taxonomy" id="2652177"/>
    <lineage>
        <taxon>Bacteria</taxon>
        <taxon>Pseudomonadati</taxon>
        <taxon>Pseudomonadota</taxon>
        <taxon>Betaproteobacteria</taxon>
        <taxon>Burkholderiales</taxon>
        <taxon>Alcaligenaceae</taxon>
        <taxon>Pelistega</taxon>
    </lineage>
</organism>
<feature type="transmembrane region" description="Helical" evidence="1">
    <location>
        <begin position="6"/>
        <end position="21"/>
    </location>
</feature>
<keyword evidence="3" id="KW-1185">Reference proteome</keyword>
<gene>
    <name evidence="2" type="ORF">F9B74_00405</name>
</gene>
<evidence type="ECO:0000256" key="1">
    <source>
        <dbReference type="SAM" id="Phobius"/>
    </source>
</evidence>
<feature type="transmembrane region" description="Helical" evidence="1">
    <location>
        <begin position="237"/>
        <end position="258"/>
    </location>
</feature>
<evidence type="ECO:0000313" key="2">
    <source>
        <dbReference type="EMBL" id="NEN74792.1"/>
    </source>
</evidence>
<protein>
    <submittedName>
        <fullName evidence="2">DMT family transporter</fullName>
    </submittedName>
</protein>
<feature type="transmembrane region" description="Helical" evidence="1">
    <location>
        <begin position="147"/>
        <end position="166"/>
    </location>
</feature>
<feature type="transmembrane region" description="Helical" evidence="1">
    <location>
        <begin position="63"/>
        <end position="82"/>
    </location>
</feature>
<accession>A0A6L9Y364</accession>
<keyword evidence="1" id="KW-0812">Transmembrane</keyword>